<evidence type="ECO:0000256" key="3">
    <source>
        <dbReference type="ARBA" id="ARBA00022989"/>
    </source>
</evidence>
<dbReference type="Pfam" id="PF13564">
    <property type="entry name" value="DoxX_2"/>
    <property type="match status" value="1"/>
</dbReference>
<keyword evidence="2 5" id="KW-0812">Transmembrane</keyword>
<evidence type="ECO:0000313" key="6">
    <source>
        <dbReference type="EMBL" id="GAA1547439.1"/>
    </source>
</evidence>
<feature type="transmembrane region" description="Helical" evidence="5">
    <location>
        <begin position="103"/>
        <end position="121"/>
    </location>
</feature>
<reference evidence="6 7" key="1">
    <citation type="journal article" date="2019" name="Int. J. Syst. Evol. Microbiol.">
        <title>The Global Catalogue of Microorganisms (GCM) 10K type strain sequencing project: providing services to taxonomists for standard genome sequencing and annotation.</title>
        <authorList>
            <consortium name="The Broad Institute Genomics Platform"/>
            <consortium name="The Broad Institute Genome Sequencing Center for Infectious Disease"/>
            <person name="Wu L."/>
            <person name="Ma J."/>
        </authorList>
    </citation>
    <scope>NUCLEOTIDE SEQUENCE [LARGE SCALE GENOMIC DNA]</scope>
    <source>
        <strain evidence="6 7">JCM 14942</strain>
    </source>
</reference>
<evidence type="ECO:0000256" key="5">
    <source>
        <dbReference type="SAM" id="Phobius"/>
    </source>
</evidence>
<feature type="transmembrane region" description="Helical" evidence="5">
    <location>
        <begin position="51"/>
        <end position="71"/>
    </location>
</feature>
<feature type="transmembrane region" description="Helical" evidence="5">
    <location>
        <begin position="21"/>
        <end position="39"/>
    </location>
</feature>
<comment type="subcellular location">
    <subcellularLocation>
        <location evidence="1">Membrane</location>
        <topology evidence="1">Multi-pass membrane protein</topology>
    </subcellularLocation>
</comment>
<evidence type="ECO:0000256" key="1">
    <source>
        <dbReference type="ARBA" id="ARBA00004141"/>
    </source>
</evidence>
<keyword evidence="4 5" id="KW-0472">Membrane</keyword>
<proteinExistence type="predicted"/>
<name>A0ABN2BUB7_9ACTN</name>
<dbReference type="EMBL" id="BAAAOR010000048">
    <property type="protein sequence ID" value="GAA1547439.1"/>
    <property type="molecule type" value="Genomic_DNA"/>
</dbReference>
<evidence type="ECO:0000256" key="2">
    <source>
        <dbReference type="ARBA" id="ARBA00022692"/>
    </source>
</evidence>
<comment type="caution">
    <text evidence="6">The sequence shown here is derived from an EMBL/GenBank/DDBJ whole genome shotgun (WGS) entry which is preliminary data.</text>
</comment>
<keyword evidence="3 5" id="KW-1133">Transmembrane helix</keyword>
<protein>
    <submittedName>
        <fullName evidence="6">DoxX family protein</fullName>
    </submittedName>
</protein>
<evidence type="ECO:0000256" key="4">
    <source>
        <dbReference type="ARBA" id="ARBA00023136"/>
    </source>
</evidence>
<dbReference type="RefSeq" id="WP_141003418.1">
    <property type="nucleotide sequence ID" value="NZ_BAAAOR010000048.1"/>
</dbReference>
<gene>
    <name evidence="6" type="ORF">GCM10009788_56940</name>
</gene>
<feature type="transmembrane region" description="Helical" evidence="5">
    <location>
        <begin position="78"/>
        <end position="97"/>
    </location>
</feature>
<organism evidence="6 7">
    <name type="scientific">Nocardioides humi</name>
    <dbReference type="NCBI Taxonomy" id="449461"/>
    <lineage>
        <taxon>Bacteria</taxon>
        <taxon>Bacillati</taxon>
        <taxon>Actinomycetota</taxon>
        <taxon>Actinomycetes</taxon>
        <taxon>Propionibacteriales</taxon>
        <taxon>Nocardioidaceae</taxon>
        <taxon>Nocardioides</taxon>
    </lineage>
</organism>
<sequence length="131" mass="13813">MTTIAVPAGTRTSRSVVAGRVITALTTLFLAFDAATHLVRERHAVAFNDEIGAPDWFPVLCGAVMAVLLVAYHVRRTAVLGAILLTAYLGGATAVNIATGQPWGNVAFSVATGVAVWAGLWPRDERARTIL</sequence>
<evidence type="ECO:0000313" key="7">
    <source>
        <dbReference type="Proteomes" id="UP001500842"/>
    </source>
</evidence>
<accession>A0ABN2BUB7</accession>
<dbReference type="InterPro" id="IPR032808">
    <property type="entry name" value="DoxX"/>
</dbReference>
<keyword evidence="7" id="KW-1185">Reference proteome</keyword>
<dbReference type="Proteomes" id="UP001500842">
    <property type="component" value="Unassembled WGS sequence"/>
</dbReference>